<dbReference type="RefSeq" id="WP_168849242.1">
    <property type="nucleotide sequence ID" value="NZ_JAAVSD010000009.1"/>
</dbReference>
<comment type="similarity">
    <text evidence="1">Belongs to the ComF/GntX family.</text>
</comment>
<accession>A0ABX1L577</accession>
<dbReference type="Pfam" id="PF00156">
    <property type="entry name" value="Pribosyltran"/>
    <property type="match status" value="1"/>
</dbReference>
<name>A0ABX1L577_9LACO</name>
<dbReference type="EMBL" id="JAAVSD010000009">
    <property type="protein sequence ID" value="NLR29449.1"/>
    <property type="molecule type" value="Genomic_DNA"/>
</dbReference>
<gene>
    <name evidence="4" type="ORF">HEQ44_04555</name>
</gene>
<keyword evidence="5" id="KW-1185">Reference proteome</keyword>
<sequence>MICVWCQQQFQPVIDLKALLTWRPLPAPALCAICTTRLTPIAGPSCPACGRQQATTSVCYDCERWQTEPLKNHAVFQYDAGMKAYMQQYKFQGDYALRLALQAPLRQALRQQAYDVLVPIPIDQQTWLTRGFNQVTGWLSGQPFQQALTVKHAHKEQPQSAKTREQRLVTPQPFALVPQAADLLRGQRVLLLDDVYTTGRTLRHAAQQIYFGGAKAVTSLTLAR</sequence>
<dbReference type="PANTHER" id="PTHR47505">
    <property type="entry name" value="DNA UTILIZATION PROTEIN YHGH"/>
    <property type="match status" value="1"/>
</dbReference>
<feature type="domain" description="Double zinc ribbon" evidence="3">
    <location>
        <begin position="29"/>
        <end position="62"/>
    </location>
</feature>
<comment type="caution">
    <text evidence="4">The sequence shown here is derived from an EMBL/GenBank/DDBJ whole genome shotgun (WGS) entry which is preliminary data.</text>
</comment>
<evidence type="ECO:0000259" key="2">
    <source>
        <dbReference type="Pfam" id="PF00156"/>
    </source>
</evidence>
<feature type="domain" description="Phosphoribosyltransferase" evidence="2">
    <location>
        <begin position="165"/>
        <end position="223"/>
    </location>
</feature>
<protein>
    <submittedName>
        <fullName evidence="4">ComF family protein</fullName>
    </submittedName>
</protein>
<dbReference type="Gene3D" id="3.40.50.2020">
    <property type="match status" value="1"/>
</dbReference>
<evidence type="ECO:0000256" key="1">
    <source>
        <dbReference type="ARBA" id="ARBA00008007"/>
    </source>
</evidence>
<dbReference type="CDD" id="cd06223">
    <property type="entry name" value="PRTases_typeI"/>
    <property type="match status" value="1"/>
</dbReference>
<dbReference type="PANTHER" id="PTHR47505:SF1">
    <property type="entry name" value="DNA UTILIZATION PROTEIN YHGH"/>
    <property type="match status" value="1"/>
</dbReference>
<dbReference type="InterPro" id="IPR029057">
    <property type="entry name" value="PRTase-like"/>
</dbReference>
<dbReference type="SUPFAM" id="SSF53271">
    <property type="entry name" value="PRTase-like"/>
    <property type="match status" value="1"/>
</dbReference>
<evidence type="ECO:0000313" key="5">
    <source>
        <dbReference type="Proteomes" id="UP000707477"/>
    </source>
</evidence>
<reference evidence="4 5" key="1">
    <citation type="submission" date="2020-03" db="EMBL/GenBank/DDBJ databases">
        <authorList>
            <person name="Zhang Z."/>
            <person name="Guo Z."/>
            <person name="Hou Q."/>
            <person name="Shen X."/>
        </authorList>
    </citation>
    <scope>NUCLEOTIDE SEQUENCE [LARGE SCALE GENOMIC DNA]</scope>
    <source>
        <strain evidence="4 5">HBUAS51329</strain>
    </source>
</reference>
<evidence type="ECO:0000313" key="4">
    <source>
        <dbReference type="EMBL" id="NLR29449.1"/>
    </source>
</evidence>
<dbReference type="InterPro" id="IPR044005">
    <property type="entry name" value="DZR_2"/>
</dbReference>
<evidence type="ECO:0000259" key="3">
    <source>
        <dbReference type="Pfam" id="PF18912"/>
    </source>
</evidence>
<dbReference type="InterPro" id="IPR000836">
    <property type="entry name" value="PRTase_dom"/>
</dbReference>
<proteinExistence type="inferred from homology"/>
<organism evidence="4 5">
    <name type="scientific">Levilactobacillus tujiorum</name>
    <dbReference type="NCBI Taxonomy" id="2912243"/>
    <lineage>
        <taxon>Bacteria</taxon>
        <taxon>Bacillati</taxon>
        <taxon>Bacillota</taxon>
        <taxon>Bacilli</taxon>
        <taxon>Lactobacillales</taxon>
        <taxon>Lactobacillaceae</taxon>
        <taxon>Levilactobacillus</taxon>
    </lineage>
</organism>
<dbReference type="Proteomes" id="UP000707477">
    <property type="component" value="Unassembled WGS sequence"/>
</dbReference>
<dbReference type="InterPro" id="IPR051910">
    <property type="entry name" value="ComF/GntX_DNA_util-trans"/>
</dbReference>
<dbReference type="Pfam" id="PF18912">
    <property type="entry name" value="DZR_2"/>
    <property type="match status" value="1"/>
</dbReference>